<keyword evidence="3" id="KW-0378">Hydrolase</keyword>
<protein>
    <submittedName>
        <fullName evidence="7">Pyroglutamyl-peptidase 1</fullName>
    </submittedName>
</protein>
<reference evidence="5 6" key="2">
    <citation type="submission" date="2018-11" db="EMBL/GenBank/DDBJ databases">
        <authorList>
            <consortium name="Pathogen Informatics"/>
        </authorList>
    </citation>
    <scope>NUCLEOTIDE SEQUENCE [LARGE SCALE GENOMIC DNA]</scope>
</reference>
<evidence type="ECO:0000256" key="3">
    <source>
        <dbReference type="ARBA" id="ARBA00022801"/>
    </source>
</evidence>
<keyword evidence="4" id="KW-0788">Thiol protease</keyword>
<comment type="similarity">
    <text evidence="1">Belongs to the peptidase C15 family.</text>
</comment>
<dbReference type="Proteomes" id="UP000050794">
    <property type="component" value="Unassembled WGS sequence"/>
</dbReference>
<evidence type="ECO:0000313" key="6">
    <source>
        <dbReference type="Proteomes" id="UP000050794"/>
    </source>
</evidence>
<dbReference type="EMBL" id="UYWY01020942">
    <property type="protein sequence ID" value="VDM42987.1"/>
    <property type="molecule type" value="Genomic_DNA"/>
</dbReference>
<evidence type="ECO:0000313" key="5">
    <source>
        <dbReference type="EMBL" id="VDM42987.1"/>
    </source>
</evidence>
<dbReference type="SUPFAM" id="SSF53182">
    <property type="entry name" value="Pyrrolidone carboxyl peptidase (pyroglutamate aminopeptidase)"/>
    <property type="match status" value="1"/>
</dbReference>
<dbReference type="Gene3D" id="3.40.630.20">
    <property type="entry name" value="Peptidase C15, pyroglutamyl peptidase I-like"/>
    <property type="match status" value="2"/>
</dbReference>
<dbReference type="PANTHER" id="PTHR23402">
    <property type="entry name" value="PROTEASE FAMILY C15 PYROGLUTAMYL-PEPTIDASE I-RELATED"/>
    <property type="match status" value="1"/>
</dbReference>
<proteinExistence type="inferred from homology"/>
<dbReference type="GO" id="GO:0008234">
    <property type="term" value="F:cysteine-type peptidase activity"/>
    <property type="evidence" value="ECO:0007669"/>
    <property type="project" value="UniProtKB-KW"/>
</dbReference>
<organism evidence="6 7">
    <name type="scientific">Toxocara canis</name>
    <name type="common">Canine roundworm</name>
    <dbReference type="NCBI Taxonomy" id="6265"/>
    <lineage>
        <taxon>Eukaryota</taxon>
        <taxon>Metazoa</taxon>
        <taxon>Ecdysozoa</taxon>
        <taxon>Nematoda</taxon>
        <taxon>Chromadorea</taxon>
        <taxon>Rhabditida</taxon>
        <taxon>Spirurina</taxon>
        <taxon>Ascaridomorpha</taxon>
        <taxon>Ascaridoidea</taxon>
        <taxon>Toxocaridae</taxon>
        <taxon>Toxocara</taxon>
    </lineage>
</organism>
<evidence type="ECO:0000313" key="7">
    <source>
        <dbReference type="WBParaSite" id="TCNE_0001166601-mRNA-1"/>
    </source>
</evidence>
<sequence length="168" mass="18545">MACNDRNRPVVVLTGFGPYGSFQDNPSAAVVRRIEDEGATICSMSQGCCIGRSPSYRSDTGQVPCGNTCPCGVETTERPQSVLVSDFDCNEIASSVSQFFDSNCIKIEPSYDPGRYLCAYSYFISLSHDKRKSLFVHVPGFNEDITEQLVATALKRIINECFKQLNRS</sequence>
<dbReference type="WBParaSite" id="TCNE_0001166601-mRNA-1">
    <property type="protein sequence ID" value="TCNE_0001166601-mRNA-1"/>
    <property type="gene ID" value="TCNE_0001166601"/>
</dbReference>
<evidence type="ECO:0000256" key="4">
    <source>
        <dbReference type="ARBA" id="ARBA00022807"/>
    </source>
</evidence>
<gene>
    <name evidence="5" type="ORF">TCNE_LOCUS11666</name>
</gene>
<dbReference type="AlphaFoldDB" id="A0A183UT46"/>
<dbReference type="InterPro" id="IPR036440">
    <property type="entry name" value="Peptidase_C15-like_sf"/>
</dbReference>
<keyword evidence="6" id="KW-1185">Reference proteome</keyword>
<evidence type="ECO:0000256" key="1">
    <source>
        <dbReference type="ARBA" id="ARBA00006641"/>
    </source>
</evidence>
<dbReference type="InterPro" id="IPR016125">
    <property type="entry name" value="Peptidase_C15-like"/>
</dbReference>
<keyword evidence="2" id="KW-0645">Protease</keyword>
<dbReference type="GO" id="GO:0006508">
    <property type="term" value="P:proteolysis"/>
    <property type="evidence" value="ECO:0007669"/>
    <property type="project" value="UniProtKB-KW"/>
</dbReference>
<accession>A0A183UT46</accession>
<reference evidence="7" key="1">
    <citation type="submission" date="2016-06" db="UniProtKB">
        <authorList>
            <consortium name="WormBaseParasite"/>
        </authorList>
    </citation>
    <scope>IDENTIFICATION</scope>
</reference>
<dbReference type="PANTHER" id="PTHR23402:SF1">
    <property type="entry name" value="PYROGLUTAMYL-PEPTIDASE I"/>
    <property type="match status" value="1"/>
</dbReference>
<evidence type="ECO:0000256" key="2">
    <source>
        <dbReference type="ARBA" id="ARBA00022670"/>
    </source>
</evidence>
<name>A0A183UT46_TOXCA</name>